<dbReference type="GO" id="GO:0005829">
    <property type="term" value="C:cytosol"/>
    <property type="evidence" value="ECO:0007669"/>
    <property type="project" value="GOC"/>
</dbReference>
<name>A0A183CUQ8_9BILA</name>
<keyword evidence="4" id="KW-0653">Protein transport</keyword>
<dbReference type="WBParaSite" id="GPUH_0000019801-mRNA-1">
    <property type="protein sequence ID" value="GPUH_0000019801-mRNA-1"/>
    <property type="gene ID" value="GPUH_0000019801"/>
</dbReference>
<dbReference type="GO" id="GO:0030906">
    <property type="term" value="C:retromer, cargo-selective complex"/>
    <property type="evidence" value="ECO:0007669"/>
    <property type="project" value="InterPro"/>
</dbReference>
<sequence>LQKMFVFCMQTVDALVSIAELSQIPLRLYLQGVLIADQVKFENRATVAYEFFSKAYLFWDGRTAERQSPMRDSEQVLSCLKKALRVASQCMDPIVQVHHYITVFNHYLYFYEAGCDRITIDMLNQVTARIRESVIQLEPSNEAEQITTYFNLTIAHIRNVMESKEHDVSYEGIVI</sequence>
<dbReference type="Gene3D" id="1.25.40.660">
    <property type="entry name" value="Vacuolar protein sorting-associated protein 35, helical subcomplex Vps35-C"/>
    <property type="match status" value="2"/>
</dbReference>
<keyword evidence="3" id="KW-0813">Transport</keyword>
<keyword evidence="5" id="KW-0472">Membrane</keyword>
<evidence type="ECO:0000256" key="1">
    <source>
        <dbReference type="ARBA" id="ARBA00004170"/>
    </source>
</evidence>
<dbReference type="PANTHER" id="PTHR11099">
    <property type="entry name" value="VACUOLAR SORTING PROTEIN 35"/>
    <property type="match status" value="1"/>
</dbReference>
<proteinExistence type="inferred from homology"/>
<comment type="similarity">
    <text evidence="2">Belongs to the VPS35 family.</text>
</comment>
<evidence type="ECO:0000256" key="4">
    <source>
        <dbReference type="ARBA" id="ARBA00022927"/>
    </source>
</evidence>
<dbReference type="GO" id="GO:0005770">
    <property type="term" value="C:late endosome"/>
    <property type="evidence" value="ECO:0007669"/>
    <property type="project" value="TreeGrafter"/>
</dbReference>
<evidence type="ECO:0000313" key="6">
    <source>
        <dbReference type="WBParaSite" id="GPUH_0000019801-mRNA-1"/>
    </source>
</evidence>
<comment type="subcellular location">
    <subcellularLocation>
        <location evidence="1">Membrane</location>
        <topology evidence="1">Peripheral membrane protein</topology>
    </subcellularLocation>
</comment>
<dbReference type="InterPro" id="IPR005378">
    <property type="entry name" value="Vps35"/>
</dbReference>
<evidence type="ECO:0000256" key="5">
    <source>
        <dbReference type="ARBA" id="ARBA00023136"/>
    </source>
</evidence>
<dbReference type="AlphaFoldDB" id="A0A183CUQ8"/>
<dbReference type="PANTHER" id="PTHR11099:SF0">
    <property type="entry name" value="VACUOLAR PROTEIN SORTING-ASSOCIATED PROTEIN 35"/>
    <property type="match status" value="1"/>
</dbReference>
<dbReference type="GO" id="GO:0006886">
    <property type="term" value="P:intracellular protein transport"/>
    <property type="evidence" value="ECO:0007669"/>
    <property type="project" value="TreeGrafter"/>
</dbReference>
<dbReference type="Pfam" id="PF03635">
    <property type="entry name" value="Vps35"/>
    <property type="match status" value="1"/>
</dbReference>
<evidence type="ECO:0000256" key="2">
    <source>
        <dbReference type="ARBA" id="ARBA00006536"/>
    </source>
</evidence>
<organism evidence="6">
    <name type="scientific">Gongylonema pulchrum</name>
    <dbReference type="NCBI Taxonomy" id="637853"/>
    <lineage>
        <taxon>Eukaryota</taxon>
        <taxon>Metazoa</taxon>
        <taxon>Ecdysozoa</taxon>
        <taxon>Nematoda</taxon>
        <taxon>Chromadorea</taxon>
        <taxon>Rhabditida</taxon>
        <taxon>Spirurina</taxon>
        <taxon>Spiruromorpha</taxon>
        <taxon>Spiruroidea</taxon>
        <taxon>Gongylonematidae</taxon>
        <taxon>Gongylonema</taxon>
    </lineage>
</organism>
<dbReference type="GO" id="GO:0042147">
    <property type="term" value="P:retrograde transport, endosome to Golgi"/>
    <property type="evidence" value="ECO:0007669"/>
    <property type="project" value="InterPro"/>
</dbReference>
<dbReference type="InterPro" id="IPR042491">
    <property type="entry name" value="Vps35_C"/>
</dbReference>
<reference evidence="6" key="1">
    <citation type="submission" date="2016-06" db="UniProtKB">
        <authorList>
            <consortium name="WormBaseParasite"/>
        </authorList>
    </citation>
    <scope>IDENTIFICATION</scope>
</reference>
<protein>
    <submittedName>
        <fullName evidence="6">Vacuolar protein sorting-associated protein 51 homolog</fullName>
    </submittedName>
</protein>
<accession>A0A183CUQ8</accession>
<evidence type="ECO:0000256" key="3">
    <source>
        <dbReference type="ARBA" id="ARBA00022448"/>
    </source>
</evidence>